<name>A0ABT3KNJ2_9BURK</name>
<evidence type="ECO:0000256" key="1">
    <source>
        <dbReference type="ARBA" id="ARBA00022801"/>
    </source>
</evidence>
<dbReference type="SUPFAM" id="SSF52499">
    <property type="entry name" value="Isochorismatase-like hydrolases"/>
    <property type="match status" value="1"/>
</dbReference>
<feature type="region of interest" description="Disordered" evidence="2">
    <location>
        <begin position="168"/>
        <end position="199"/>
    </location>
</feature>
<feature type="compositionally biased region" description="Low complexity" evidence="2">
    <location>
        <begin position="185"/>
        <end position="199"/>
    </location>
</feature>
<dbReference type="InterPro" id="IPR000868">
    <property type="entry name" value="Isochorismatase-like_dom"/>
</dbReference>
<dbReference type="Pfam" id="PF00857">
    <property type="entry name" value="Isochorismatase"/>
    <property type="match status" value="1"/>
</dbReference>
<feature type="domain" description="Isochorismatase-like" evidence="3">
    <location>
        <begin position="4"/>
        <end position="169"/>
    </location>
</feature>
<dbReference type="GO" id="GO:0016787">
    <property type="term" value="F:hydrolase activity"/>
    <property type="evidence" value="ECO:0007669"/>
    <property type="project" value="UniProtKB-KW"/>
</dbReference>
<gene>
    <name evidence="4" type="ORF">D5039_01470</name>
</gene>
<evidence type="ECO:0000256" key="2">
    <source>
        <dbReference type="SAM" id="MobiDB-lite"/>
    </source>
</evidence>
<dbReference type="PANTHER" id="PTHR43540:SF15">
    <property type="entry name" value="BLR5631 PROTEIN"/>
    <property type="match status" value="1"/>
</dbReference>
<dbReference type="InterPro" id="IPR050272">
    <property type="entry name" value="Isochorismatase-like_hydrls"/>
</dbReference>
<dbReference type="PANTHER" id="PTHR43540">
    <property type="entry name" value="PEROXYUREIDOACRYLATE/UREIDOACRYLATE AMIDOHYDROLASE-RELATED"/>
    <property type="match status" value="1"/>
</dbReference>
<evidence type="ECO:0000313" key="4">
    <source>
        <dbReference type="EMBL" id="MCW5319886.1"/>
    </source>
</evidence>
<proteinExistence type="predicted"/>
<evidence type="ECO:0000259" key="3">
    <source>
        <dbReference type="Pfam" id="PF00857"/>
    </source>
</evidence>
<protein>
    <submittedName>
        <fullName evidence="4">Cysteine hydrolase</fullName>
    </submittedName>
</protein>
<dbReference type="InterPro" id="IPR036380">
    <property type="entry name" value="Isochorismatase-like_sf"/>
</dbReference>
<dbReference type="CDD" id="cd00431">
    <property type="entry name" value="cysteine_hydrolases"/>
    <property type="match status" value="1"/>
</dbReference>
<comment type="caution">
    <text evidence="4">The sequence shown here is derived from an EMBL/GenBank/DDBJ whole genome shotgun (WGS) entry which is preliminary data.</text>
</comment>
<dbReference type="Proteomes" id="UP001208935">
    <property type="component" value="Unassembled WGS sequence"/>
</dbReference>
<dbReference type="EMBL" id="QZCW01000001">
    <property type="protein sequence ID" value="MCW5319886.1"/>
    <property type="molecule type" value="Genomic_DNA"/>
</dbReference>
<accession>A0ABT3KNJ2</accession>
<keyword evidence="5" id="KW-1185">Reference proteome</keyword>
<reference evidence="5" key="1">
    <citation type="submission" date="2023-07" db="EMBL/GenBank/DDBJ databases">
        <title>Verminephrobacter genomes.</title>
        <authorList>
            <person name="Lund M.B."/>
        </authorList>
    </citation>
    <scope>NUCLEOTIDE SEQUENCE [LARGE SCALE GENOMIC DNA]</scope>
    <source>
        <strain evidence="5">AtM5-05</strain>
    </source>
</reference>
<organism evidence="4 5">
    <name type="scientific">Verminephrobacter aporrectodeae subsp. tuberculatae</name>
    <dbReference type="NCBI Taxonomy" id="1110392"/>
    <lineage>
        <taxon>Bacteria</taxon>
        <taxon>Pseudomonadati</taxon>
        <taxon>Pseudomonadota</taxon>
        <taxon>Betaproteobacteria</taxon>
        <taxon>Burkholderiales</taxon>
        <taxon>Comamonadaceae</taxon>
        <taxon>Verminephrobacter</taxon>
    </lineage>
</organism>
<dbReference type="RefSeq" id="WP_265280810.1">
    <property type="nucleotide sequence ID" value="NZ_QZCW01000001.1"/>
</dbReference>
<keyword evidence="1 4" id="KW-0378">Hydrolase</keyword>
<dbReference type="Gene3D" id="3.40.50.850">
    <property type="entry name" value="Isochorismatase-like"/>
    <property type="match status" value="1"/>
</dbReference>
<sequence length="199" mass="21790">MKSLVAIDIQREYTTAGREFHIQSIGASLNNAYRMLQFARQAGWPIMHVQHLQDGSVFNPASDASGFVDGFTPEPGEAHATKGNYSCFSSPAFSQFVQEHAAHEFVVIGYGTSMCCLSTIVDGYHRGYRFALVEDACAARAVRAHSEAAMHQYATLILERFARITRTAQEAPPSGPAGRLRHQQADPQQPQLPAQGRGP</sequence>
<evidence type="ECO:0000313" key="5">
    <source>
        <dbReference type="Proteomes" id="UP001208935"/>
    </source>
</evidence>